<dbReference type="InterPro" id="IPR050425">
    <property type="entry name" value="NAD(P)_dehydrat-like"/>
</dbReference>
<feature type="domain" description="NAD-dependent epimerase/dehydratase" evidence="3">
    <location>
        <begin position="5"/>
        <end position="255"/>
    </location>
</feature>
<dbReference type="SUPFAM" id="SSF51735">
    <property type="entry name" value="NAD(P)-binding Rossmann-fold domains"/>
    <property type="match status" value="1"/>
</dbReference>
<organism evidence="4 5">
    <name type="scientific">Hyphopichia burtonii NRRL Y-1933</name>
    <dbReference type="NCBI Taxonomy" id="984485"/>
    <lineage>
        <taxon>Eukaryota</taxon>
        <taxon>Fungi</taxon>
        <taxon>Dikarya</taxon>
        <taxon>Ascomycota</taxon>
        <taxon>Saccharomycotina</taxon>
        <taxon>Pichiomycetes</taxon>
        <taxon>Debaryomycetaceae</taxon>
        <taxon>Hyphopichia</taxon>
    </lineage>
</organism>
<keyword evidence="5" id="KW-1185">Reference proteome</keyword>
<dbReference type="InterPro" id="IPR036291">
    <property type="entry name" value="NAD(P)-bd_dom_sf"/>
</dbReference>
<dbReference type="PANTHER" id="PTHR10366:SF564">
    <property type="entry name" value="STEROL-4-ALPHA-CARBOXYLATE 3-DEHYDROGENASE, DECARBOXYLATING"/>
    <property type="match status" value="1"/>
</dbReference>
<dbReference type="GeneID" id="30993306"/>
<protein>
    <submittedName>
        <fullName evidence="4">NAD(P)-binding protein</fullName>
    </submittedName>
</protein>
<proteinExistence type="inferred from homology"/>
<comment type="similarity">
    <text evidence="2">Belongs to the NAD(P)-dependent epimerase/dehydratase family. Dihydroflavonol-4-reductase subfamily.</text>
</comment>
<dbReference type="AlphaFoldDB" id="A0A1E4RHM8"/>
<dbReference type="RefSeq" id="XP_020075840.1">
    <property type="nucleotide sequence ID" value="XM_020218756.1"/>
</dbReference>
<evidence type="ECO:0000259" key="3">
    <source>
        <dbReference type="Pfam" id="PF01370"/>
    </source>
</evidence>
<dbReference type="PANTHER" id="PTHR10366">
    <property type="entry name" value="NAD DEPENDENT EPIMERASE/DEHYDRATASE"/>
    <property type="match status" value="1"/>
</dbReference>
<dbReference type="SMR" id="A0A1E4RHM8"/>
<dbReference type="Gene3D" id="3.40.50.720">
    <property type="entry name" value="NAD(P)-binding Rossmann-like Domain"/>
    <property type="match status" value="1"/>
</dbReference>
<accession>A0A1E4RHM8</accession>
<dbReference type="CDD" id="cd05227">
    <property type="entry name" value="AR_SDR_e"/>
    <property type="match status" value="1"/>
</dbReference>
<dbReference type="Proteomes" id="UP000095085">
    <property type="component" value="Unassembled WGS sequence"/>
</dbReference>
<sequence>MSTTVFVLGATGYIALHVVKDLIKKGYSVVGSVRSEAKGEKLTKQFGGKFTYEVVPDISIEGAFDEALKKHPEVTVFLHTASPFHFDVTDVEKQLLVPAIEGTVNALKAIKEHGPQITRVVITSSYVATCSLEDDGDTSLVITEDSWNRITWEQALQDPVSGYYGSKAFAEKAAWDFYKNEKPNFILSTVNPGYVFGPQAFDEDVSGTLNTSAEIINGLLKLNKTDSVPFYKGVYIDVRDVAKAHLVAFESDEAKEERLLLTENRFYSQQLLDILHSKFPEYAHNLPVGKPGQGDPVGVKVDNEKTRKILGFDFIDLEGTTVDTLKQIIDANK</sequence>
<dbReference type="EMBL" id="KV454541">
    <property type="protein sequence ID" value="ODV66773.1"/>
    <property type="molecule type" value="Genomic_DNA"/>
</dbReference>
<dbReference type="FunFam" id="3.40.50.720:FF:000191">
    <property type="entry name" value="Methylglyoxal reductase (NADPH-dependent)"/>
    <property type="match status" value="1"/>
</dbReference>
<evidence type="ECO:0000313" key="4">
    <source>
        <dbReference type="EMBL" id="ODV66773.1"/>
    </source>
</evidence>
<dbReference type="Pfam" id="PF01370">
    <property type="entry name" value="Epimerase"/>
    <property type="match status" value="1"/>
</dbReference>
<evidence type="ECO:0000256" key="1">
    <source>
        <dbReference type="ARBA" id="ARBA00023002"/>
    </source>
</evidence>
<dbReference type="InterPro" id="IPR001509">
    <property type="entry name" value="Epimerase_deHydtase"/>
</dbReference>
<dbReference type="OrthoDB" id="2735536at2759"/>
<reference evidence="5" key="1">
    <citation type="submission" date="2016-05" db="EMBL/GenBank/DDBJ databases">
        <title>Comparative genomics of biotechnologically important yeasts.</title>
        <authorList>
            <consortium name="DOE Joint Genome Institute"/>
            <person name="Riley R."/>
            <person name="Haridas S."/>
            <person name="Wolfe K.H."/>
            <person name="Lopes M.R."/>
            <person name="Hittinger C.T."/>
            <person name="Goker M."/>
            <person name="Salamov A."/>
            <person name="Wisecaver J."/>
            <person name="Long T.M."/>
            <person name="Aerts A.L."/>
            <person name="Barry K."/>
            <person name="Choi C."/>
            <person name="Clum A."/>
            <person name="Coughlan A.Y."/>
            <person name="Deshpande S."/>
            <person name="Douglass A.P."/>
            <person name="Hanson S.J."/>
            <person name="Klenk H.-P."/>
            <person name="Labutti K."/>
            <person name="Lapidus A."/>
            <person name="Lindquist E."/>
            <person name="Lipzen A."/>
            <person name="Meier-Kolthoff J.P."/>
            <person name="Ohm R.A."/>
            <person name="Otillar R.P."/>
            <person name="Pangilinan J."/>
            <person name="Peng Y."/>
            <person name="Rokas A."/>
            <person name="Rosa C.A."/>
            <person name="Scheuner C."/>
            <person name="Sibirny A.A."/>
            <person name="Slot J.C."/>
            <person name="Stielow J.B."/>
            <person name="Sun H."/>
            <person name="Kurtzman C.P."/>
            <person name="Blackwell M."/>
            <person name="Grigoriev I.V."/>
            <person name="Jeffries T.W."/>
        </authorList>
    </citation>
    <scope>NUCLEOTIDE SEQUENCE [LARGE SCALE GENOMIC DNA]</scope>
    <source>
        <strain evidence="5">NRRL Y-1933</strain>
    </source>
</reference>
<gene>
    <name evidence="4" type="ORF">HYPBUDRAFT_110280</name>
</gene>
<dbReference type="STRING" id="984485.A0A1E4RHM8"/>
<name>A0A1E4RHM8_9ASCO</name>
<keyword evidence="1" id="KW-0560">Oxidoreductase</keyword>
<evidence type="ECO:0000256" key="2">
    <source>
        <dbReference type="ARBA" id="ARBA00023445"/>
    </source>
</evidence>
<evidence type="ECO:0000313" key="5">
    <source>
        <dbReference type="Proteomes" id="UP000095085"/>
    </source>
</evidence>
<dbReference type="GO" id="GO:0016616">
    <property type="term" value="F:oxidoreductase activity, acting on the CH-OH group of donors, NAD or NADP as acceptor"/>
    <property type="evidence" value="ECO:0007669"/>
    <property type="project" value="TreeGrafter"/>
</dbReference>